<dbReference type="OrthoDB" id="7859359at2"/>
<dbReference type="EMBL" id="JALZ01000065">
    <property type="protein sequence ID" value="ETX11978.1"/>
    <property type="molecule type" value="Genomic_DNA"/>
</dbReference>
<reference evidence="1 2" key="1">
    <citation type="submission" date="2014-01" db="EMBL/GenBank/DDBJ databases">
        <title>Roseivivax halodurans JCM 10272 Genome Sequencing.</title>
        <authorList>
            <person name="Lai Q."/>
            <person name="Li G."/>
            <person name="Shao Z."/>
        </authorList>
    </citation>
    <scope>NUCLEOTIDE SEQUENCE [LARGE SCALE GENOMIC DNA]</scope>
    <source>
        <strain evidence="1 2">JCM 10272</strain>
    </source>
</reference>
<protein>
    <submittedName>
        <fullName evidence="1">Uncharacterized protein</fullName>
    </submittedName>
</protein>
<gene>
    <name evidence="1" type="ORF">OCH239_18835</name>
</gene>
<dbReference type="AlphaFoldDB" id="X7EA34"/>
<organism evidence="1 2">
    <name type="scientific">Roseivivax halodurans JCM 10272</name>
    <dbReference type="NCBI Taxonomy" id="1449350"/>
    <lineage>
        <taxon>Bacteria</taxon>
        <taxon>Pseudomonadati</taxon>
        <taxon>Pseudomonadota</taxon>
        <taxon>Alphaproteobacteria</taxon>
        <taxon>Rhodobacterales</taxon>
        <taxon>Roseobacteraceae</taxon>
        <taxon>Roseivivax</taxon>
    </lineage>
</organism>
<accession>X7EA34</accession>
<dbReference type="Proteomes" id="UP000022447">
    <property type="component" value="Unassembled WGS sequence"/>
</dbReference>
<sequence length="149" mass="16445">MSDAVSRTLFEQQVDLTSILLQRMQGIESHLLTRVRPHLSDSAGNVVDDLIVALDVDEWIDPNLHFYIDAVLGEMRTAIAAGTTNEQVPIPRDQLIGCTVAFDTRTAPSPAAEALQAALPPLERLYDAAREALRFAEAIRLSFQLLHPD</sequence>
<proteinExistence type="predicted"/>
<name>X7EA34_9RHOB</name>
<dbReference type="RefSeq" id="WP_037267133.1">
    <property type="nucleotide sequence ID" value="NZ_JALZ01000065.1"/>
</dbReference>
<comment type="caution">
    <text evidence="1">The sequence shown here is derived from an EMBL/GenBank/DDBJ whole genome shotgun (WGS) entry which is preliminary data.</text>
</comment>
<keyword evidence="2" id="KW-1185">Reference proteome</keyword>
<evidence type="ECO:0000313" key="2">
    <source>
        <dbReference type="Proteomes" id="UP000022447"/>
    </source>
</evidence>
<evidence type="ECO:0000313" key="1">
    <source>
        <dbReference type="EMBL" id="ETX11978.1"/>
    </source>
</evidence>